<keyword evidence="17 18" id="KW-0170">Cobalt</keyword>
<evidence type="ECO:0000256" key="1">
    <source>
        <dbReference type="ARBA" id="ARBA00001393"/>
    </source>
</evidence>
<keyword evidence="14 18" id="KW-0520">NAD</keyword>
<dbReference type="AlphaFoldDB" id="A0A432WT79"/>
<sequence>MNAPTQSLNVSLGARSYPIYVGSGLLNTSVAAILKQALPNAGEQIVIISNATVAEHYLKPLTDNLQSQGVSRNNIYHALMPDGESYKSLAIYGEIMDLLVKHRLNRDCTIIALGGGVVGDMAGFVAATWQRGVPFIQIPTTLLAQVDSSVGGKTAVNHPGGKNLIGAFHQPSAVVIDINTLRSLPVRELKAGLAEVIKYGVMADSNFFAWLELNMVRLLDRQPEALAHAITRSCEIKADIVAADEHENGIRALLNLGHTFGHAIEAATNYKTWLHGEAVAVGMVMAARLAVQQGYIETTHAKRIEKLIASAGLPIRPPKDMTKKTWLDLMARDKKVKQGKLRFILPTGPGRANIFSNISSEALTRLIDAL</sequence>
<dbReference type="InterPro" id="IPR030963">
    <property type="entry name" value="DHQ_synth_fam"/>
</dbReference>
<dbReference type="PIRSF" id="PIRSF001455">
    <property type="entry name" value="DHQ_synth"/>
    <property type="match status" value="1"/>
</dbReference>
<evidence type="ECO:0000256" key="4">
    <source>
        <dbReference type="ARBA" id="ARBA00004496"/>
    </source>
</evidence>
<dbReference type="PANTHER" id="PTHR43622:SF7">
    <property type="entry name" value="3-DEHYDROQUINATE SYNTHASE, CHLOROPLASTIC"/>
    <property type="match status" value="1"/>
</dbReference>
<dbReference type="CDD" id="cd08195">
    <property type="entry name" value="DHQS"/>
    <property type="match status" value="1"/>
</dbReference>
<evidence type="ECO:0000256" key="9">
    <source>
        <dbReference type="ARBA" id="ARBA00022490"/>
    </source>
</evidence>
<protein>
    <recommendedName>
        <fullName evidence="8 18">3-dehydroquinate synthase</fullName>
        <shortName evidence="18">DHQS</shortName>
        <ecNumber evidence="7 18">4.2.3.4</ecNumber>
    </recommendedName>
</protein>
<dbReference type="InterPro" id="IPR016037">
    <property type="entry name" value="DHQ_synth_AroB"/>
</dbReference>
<dbReference type="InterPro" id="IPR030960">
    <property type="entry name" value="DHQS/DOIS_N"/>
</dbReference>
<feature type="domain" description="3-dehydroquinate synthase N-terminal" evidence="19">
    <location>
        <begin position="79"/>
        <end position="190"/>
    </location>
</feature>
<keyword evidence="10 18" id="KW-0028">Amino-acid biosynthesis</keyword>
<dbReference type="GO" id="GO:0005737">
    <property type="term" value="C:cytoplasm"/>
    <property type="evidence" value="ECO:0007669"/>
    <property type="project" value="UniProtKB-SubCell"/>
</dbReference>
<comment type="caution">
    <text evidence="18">Lacks conserved residue(s) required for the propagation of feature annotation.</text>
</comment>
<keyword evidence="11 18" id="KW-0479">Metal-binding</keyword>
<comment type="function">
    <text evidence="3 18">Catalyzes the conversion of 3-deoxy-D-arabino-heptulosonate 7-phosphate (DAHP) to dehydroquinate (DHQ).</text>
</comment>
<evidence type="ECO:0000256" key="5">
    <source>
        <dbReference type="ARBA" id="ARBA00004661"/>
    </source>
</evidence>
<accession>A0A432WT79</accession>
<evidence type="ECO:0000256" key="11">
    <source>
        <dbReference type="ARBA" id="ARBA00022723"/>
    </source>
</evidence>
<dbReference type="Pfam" id="PF01761">
    <property type="entry name" value="DHQ_synthase"/>
    <property type="match status" value="1"/>
</dbReference>
<dbReference type="Gene3D" id="3.40.50.1970">
    <property type="match status" value="1"/>
</dbReference>
<dbReference type="Gene3D" id="1.20.1090.10">
    <property type="entry name" value="Dehydroquinate synthase-like - alpha domain"/>
    <property type="match status" value="1"/>
</dbReference>
<dbReference type="SUPFAM" id="SSF56796">
    <property type="entry name" value="Dehydroquinate synthase-like"/>
    <property type="match status" value="1"/>
</dbReference>
<dbReference type="InterPro" id="IPR050071">
    <property type="entry name" value="Dehydroquinate_synthase"/>
</dbReference>
<evidence type="ECO:0000256" key="7">
    <source>
        <dbReference type="ARBA" id="ARBA00013031"/>
    </source>
</evidence>
<comment type="similarity">
    <text evidence="6 18">Belongs to the sugar phosphate cyclases superfamily. Dehydroquinate synthase family.</text>
</comment>
<comment type="cofactor">
    <cofactor evidence="18">
        <name>Co(2+)</name>
        <dbReference type="ChEBI" id="CHEBI:48828"/>
    </cofactor>
    <cofactor evidence="18">
        <name>Zn(2+)</name>
        <dbReference type="ChEBI" id="CHEBI:29105"/>
    </cofactor>
    <text evidence="18">Binds 1 divalent metal cation per subunit. Can use either Co(2+) or Zn(2+).</text>
</comment>
<dbReference type="OrthoDB" id="9806583at2"/>
<dbReference type="HAMAP" id="MF_00110">
    <property type="entry name" value="DHQ_synthase"/>
    <property type="match status" value="1"/>
</dbReference>
<dbReference type="Pfam" id="PF24621">
    <property type="entry name" value="DHQS_C"/>
    <property type="match status" value="1"/>
</dbReference>
<evidence type="ECO:0000256" key="17">
    <source>
        <dbReference type="ARBA" id="ARBA00023285"/>
    </source>
</evidence>
<dbReference type="UniPathway" id="UPA00053">
    <property type="reaction ID" value="UER00085"/>
</dbReference>
<feature type="binding site" evidence="18">
    <location>
        <position position="153"/>
    </location>
    <ligand>
        <name>NAD(+)</name>
        <dbReference type="ChEBI" id="CHEBI:57540"/>
    </ligand>
</feature>
<dbReference type="EMBL" id="PIPP01000003">
    <property type="protein sequence ID" value="RUO36980.1"/>
    <property type="molecule type" value="Genomic_DNA"/>
</dbReference>
<dbReference type="PANTHER" id="PTHR43622">
    <property type="entry name" value="3-DEHYDROQUINATE SYNTHASE"/>
    <property type="match status" value="1"/>
</dbReference>
<organism evidence="21 22">
    <name type="scientific">Aliidiomarina shirensis</name>
    <dbReference type="NCBI Taxonomy" id="1048642"/>
    <lineage>
        <taxon>Bacteria</taxon>
        <taxon>Pseudomonadati</taxon>
        <taxon>Pseudomonadota</taxon>
        <taxon>Gammaproteobacteria</taxon>
        <taxon>Alteromonadales</taxon>
        <taxon>Idiomarinaceae</taxon>
        <taxon>Aliidiomarina</taxon>
    </lineage>
</organism>
<keyword evidence="22" id="KW-1185">Reference proteome</keyword>
<evidence type="ECO:0000256" key="3">
    <source>
        <dbReference type="ARBA" id="ARBA00003485"/>
    </source>
</evidence>
<evidence type="ECO:0000256" key="8">
    <source>
        <dbReference type="ARBA" id="ARBA00017684"/>
    </source>
</evidence>
<evidence type="ECO:0000256" key="12">
    <source>
        <dbReference type="ARBA" id="ARBA00022741"/>
    </source>
</evidence>
<evidence type="ECO:0000256" key="18">
    <source>
        <dbReference type="HAMAP-Rule" id="MF_00110"/>
    </source>
</evidence>
<keyword evidence="9 18" id="KW-0963">Cytoplasm</keyword>
<dbReference type="Proteomes" id="UP000286934">
    <property type="component" value="Unassembled WGS sequence"/>
</dbReference>
<dbReference type="InterPro" id="IPR056179">
    <property type="entry name" value="DHQS_C"/>
</dbReference>
<dbReference type="EC" id="4.2.3.4" evidence="7 18"/>
<comment type="catalytic activity">
    <reaction evidence="1 18">
        <text>7-phospho-2-dehydro-3-deoxy-D-arabino-heptonate = 3-dehydroquinate + phosphate</text>
        <dbReference type="Rhea" id="RHEA:21968"/>
        <dbReference type="ChEBI" id="CHEBI:32364"/>
        <dbReference type="ChEBI" id="CHEBI:43474"/>
        <dbReference type="ChEBI" id="CHEBI:58394"/>
        <dbReference type="EC" id="4.2.3.4"/>
    </reaction>
</comment>
<feature type="binding site" evidence="18">
    <location>
        <begin position="82"/>
        <end position="87"/>
    </location>
    <ligand>
        <name>NAD(+)</name>
        <dbReference type="ChEBI" id="CHEBI:57540"/>
    </ligand>
</feature>
<keyword evidence="15 18" id="KW-0057">Aromatic amino acid biosynthesis</keyword>
<evidence type="ECO:0000256" key="14">
    <source>
        <dbReference type="ARBA" id="ARBA00023027"/>
    </source>
</evidence>
<dbReference type="FunFam" id="3.40.50.1970:FF:000001">
    <property type="entry name" value="3-dehydroquinate synthase"/>
    <property type="match status" value="1"/>
</dbReference>
<name>A0A432WT79_9GAMM</name>
<comment type="subcellular location">
    <subcellularLocation>
        <location evidence="4 18">Cytoplasm</location>
    </subcellularLocation>
</comment>
<evidence type="ECO:0000313" key="21">
    <source>
        <dbReference type="EMBL" id="RUO36980.1"/>
    </source>
</evidence>
<dbReference type="NCBIfam" id="TIGR01357">
    <property type="entry name" value="aroB"/>
    <property type="match status" value="1"/>
</dbReference>
<dbReference type="GO" id="GO:0008652">
    <property type="term" value="P:amino acid biosynthetic process"/>
    <property type="evidence" value="ECO:0007669"/>
    <property type="project" value="UniProtKB-KW"/>
</dbReference>
<feature type="domain" description="3-dehydroquinate synthase C-terminal" evidence="20">
    <location>
        <begin position="192"/>
        <end position="336"/>
    </location>
</feature>
<feature type="binding site" evidence="18">
    <location>
        <begin position="116"/>
        <end position="120"/>
    </location>
    <ligand>
        <name>NAD(+)</name>
        <dbReference type="ChEBI" id="CHEBI:57540"/>
    </ligand>
</feature>
<feature type="binding site" evidence="18">
    <location>
        <position position="275"/>
    </location>
    <ligand>
        <name>Zn(2+)</name>
        <dbReference type="ChEBI" id="CHEBI:29105"/>
    </ligand>
</feature>
<evidence type="ECO:0000256" key="6">
    <source>
        <dbReference type="ARBA" id="ARBA00005412"/>
    </source>
</evidence>
<evidence type="ECO:0000259" key="19">
    <source>
        <dbReference type="Pfam" id="PF01761"/>
    </source>
</evidence>
<proteinExistence type="inferred from homology"/>
<dbReference type="GO" id="GO:0009423">
    <property type="term" value="P:chorismate biosynthetic process"/>
    <property type="evidence" value="ECO:0007669"/>
    <property type="project" value="UniProtKB-UniRule"/>
</dbReference>
<keyword evidence="13 18" id="KW-0862">Zinc</keyword>
<dbReference type="GO" id="GO:0009073">
    <property type="term" value="P:aromatic amino acid family biosynthetic process"/>
    <property type="evidence" value="ECO:0007669"/>
    <property type="project" value="UniProtKB-KW"/>
</dbReference>
<dbReference type="GO" id="GO:0000166">
    <property type="term" value="F:nucleotide binding"/>
    <property type="evidence" value="ECO:0007669"/>
    <property type="project" value="UniProtKB-KW"/>
</dbReference>
<feature type="binding site" evidence="18">
    <location>
        <position position="195"/>
    </location>
    <ligand>
        <name>Zn(2+)</name>
        <dbReference type="ChEBI" id="CHEBI:29105"/>
    </ligand>
</feature>
<evidence type="ECO:0000256" key="15">
    <source>
        <dbReference type="ARBA" id="ARBA00023141"/>
    </source>
</evidence>
<evidence type="ECO:0000256" key="13">
    <source>
        <dbReference type="ARBA" id="ARBA00022833"/>
    </source>
</evidence>
<gene>
    <name evidence="18" type="primary">aroB</name>
    <name evidence="21" type="ORF">CWE13_09055</name>
</gene>
<comment type="pathway">
    <text evidence="5 18">Metabolic intermediate biosynthesis; chorismate biosynthesis; chorismate from D-erythrose 4-phosphate and phosphoenolpyruvate: step 2/7.</text>
</comment>
<evidence type="ECO:0000256" key="10">
    <source>
        <dbReference type="ARBA" id="ARBA00022605"/>
    </source>
</evidence>
<feature type="binding site" evidence="18">
    <location>
        <begin position="140"/>
        <end position="141"/>
    </location>
    <ligand>
        <name>NAD(+)</name>
        <dbReference type="ChEBI" id="CHEBI:57540"/>
    </ligand>
</feature>
<dbReference type="RefSeq" id="WP_126807898.1">
    <property type="nucleotide sequence ID" value="NZ_PIPP01000003.1"/>
</dbReference>
<evidence type="ECO:0000313" key="22">
    <source>
        <dbReference type="Proteomes" id="UP000286934"/>
    </source>
</evidence>
<evidence type="ECO:0000259" key="20">
    <source>
        <dbReference type="Pfam" id="PF24621"/>
    </source>
</evidence>
<evidence type="ECO:0000256" key="16">
    <source>
        <dbReference type="ARBA" id="ARBA00023239"/>
    </source>
</evidence>
<feature type="binding site" evidence="18">
    <location>
        <position position="162"/>
    </location>
    <ligand>
        <name>NAD(+)</name>
        <dbReference type="ChEBI" id="CHEBI:57540"/>
    </ligand>
</feature>
<keyword evidence="12 18" id="KW-0547">Nucleotide-binding</keyword>
<comment type="caution">
    <text evidence="21">The sequence shown here is derived from an EMBL/GenBank/DDBJ whole genome shotgun (WGS) entry which is preliminary data.</text>
</comment>
<evidence type="ECO:0000256" key="2">
    <source>
        <dbReference type="ARBA" id="ARBA00001911"/>
    </source>
</evidence>
<comment type="cofactor">
    <cofactor evidence="2 18">
        <name>NAD(+)</name>
        <dbReference type="ChEBI" id="CHEBI:57540"/>
    </cofactor>
</comment>
<feature type="binding site" evidence="18">
    <location>
        <position position="258"/>
    </location>
    <ligand>
        <name>Zn(2+)</name>
        <dbReference type="ChEBI" id="CHEBI:29105"/>
    </ligand>
</feature>
<reference evidence="22" key="1">
    <citation type="journal article" date="2018" name="Front. Microbiol.">
        <title>Genome-Based Analysis Reveals the Taxonomy and Diversity of the Family Idiomarinaceae.</title>
        <authorList>
            <person name="Liu Y."/>
            <person name="Lai Q."/>
            <person name="Shao Z."/>
        </authorList>
    </citation>
    <scope>NUCLEOTIDE SEQUENCE [LARGE SCALE GENOMIC DNA]</scope>
    <source>
        <strain evidence="22">AIS</strain>
    </source>
</reference>
<dbReference type="GO" id="GO:0003856">
    <property type="term" value="F:3-dehydroquinate synthase activity"/>
    <property type="evidence" value="ECO:0007669"/>
    <property type="project" value="UniProtKB-UniRule"/>
</dbReference>
<keyword evidence="16 18" id="KW-0456">Lyase</keyword>
<dbReference type="GO" id="GO:0046872">
    <property type="term" value="F:metal ion binding"/>
    <property type="evidence" value="ECO:0007669"/>
    <property type="project" value="UniProtKB-KW"/>
</dbReference>